<dbReference type="RefSeq" id="XP_003098330.2">
    <property type="nucleotide sequence ID" value="XM_003098282.2"/>
</dbReference>
<evidence type="ECO:0000256" key="2">
    <source>
        <dbReference type="SAM" id="MobiDB-lite"/>
    </source>
</evidence>
<dbReference type="CTD" id="9800845"/>
<protein>
    <recommendedName>
        <fullName evidence="3">Arrestin C-terminal-like domain-containing protein</fullName>
    </recommendedName>
</protein>
<dbReference type="GO" id="GO:0015031">
    <property type="term" value="P:protein transport"/>
    <property type="evidence" value="ECO:0007669"/>
    <property type="project" value="TreeGrafter"/>
</dbReference>
<dbReference type="eggNOG" id="KOG3780">
    <property type="taxonomic scope" value="Eukaryota"/>
</dbReference>
<dbReference type="AlphaFoldDB" id="E3MZV0"/>
<dbReference type="STRING" id="31234.E3MZV0"/>
<dbReference type="EMBL" id="DS268502">
    <property type="protein sequence ID" value="EFP13131.1"/>
    <property type="molecule type" value="Genomic_DNA"/>
</dbReference>
<comment type="similarity">
    <text evidence="1">Belongs to the arrestin family.</text>
</comment>
<dbReference type="InterPro" id="IPR014756">
    <property type="entry name" value="Ig_E-set"/>
</dbReference>
<dbReference type="Pfam" id="PF02752">
    <property type="entry name" value="Arrestin_C"/>
    <property type="match status" value="1"/>
</dbReference>
<dbReference type="Pfam" id="PF00339">
    <property type="entry name" value="Arrestin_N"/>
    <property type="match status" value="1"/>
</dbReference>
<dbReference type="SMART" id="SM01017">
    <property type="entry name" value="Arrestin_C"/>
    <property type="match status" value="1"/>
</dbReference>
<reference evidence="4" key="1">
    <citation type="submission" date="2007-07" db="EMBL/GenBank/DDBJ databases">
        <title>PCAP assembly of the Caenorhabditis remanei genome.</title>
        <authorList>
            <consortium name="The Caenorhabditis remanei Sequencing Consortium"/>
            <person name="Wilson R.K."/>
        </authorList>
    </citation>
    <scope>NUCLEOTIDE SEQUENCE [LARGE SCALE GENOMIC DNA]</scope>
    <source>
        <strain evidence="4">PB4641</strain>
    </source>
</reference>
<dbReference type="GeneID" id="9800845"/>
<dbReference type="GO" id="GO:0005737">
    <property type="term" value="C:cytoplasm"/>
    <property type="evidence" value="ECO:0007669"/>
    <property type="project" value="TreeGrafter"/>
</dbReference>
<name>E3MZV0_CAERE</name>
<dbReference type="KEGG" id="crq:GCK72_004803"/>
<dbReference type="InterPro" id="IPR011022">
    <property type="entry name" value="Arrestin_C-like"/>
</dbReference>
<evidence type="ECO:0000313" key="4">
    <source>
        <dbReference type="EMBL" id="EFP13131.1"/>
    </source>
</evidence>
<dbReference type="InterPro" id="IPR011021">
    <property type="entry name" value="Arrestin-like_N"/>
</dbReference>
<feature type="domain" description="Arrestin C-terminal-like" evidence="3">
    <location>
        <begin position="165"/>
        <end position="298"/>
    </location>
</feature>
<feature type="region of interest" description="Disordered" evidence="2">
    <location>
        <begin position="357"/>
        <end position="385"/>
    </location>
</feature>
<dbReference type="InterPro" id="IPR014752">
    <property type="entry name" value="Arrestin-like_C"/>
</dbReference>
<dbReference type="PANTHER" id="PTHR11188">
    <property type="entry name" value="ARRESTIN DOMAIN CONTAINING PROTEIN"/>
    <property type="match status" value="1"/>
</dbReference>
<dbReference type="Proteomes" id="UP000008281">
    <property type="component" value="Unassembled WGS sequence"/>
</dbReference>
<dbReference type="Gene3D" id="2.60.40.640">
    <property type="match status" value="2"/>
</dbReference>
<dbReference type="PANTHER" id="PTHR11188:SF83">
    <property type="entry name" value="ARRESTIN C-TERMINAL-LIKE DOMAIN-CONTAINING PROTEIN"/>
    <property type="match status" value="1"/>
</dbReference>
<organism evidence="5">
    <name type="scientific">Caenorhabditis remanei</name>
    <name type="common">Caenorhabditis vulgaris</name>
    <dbReference type="NCBI Taxonomy" id="31234"/>
    <lineage>
        <taxon>Eukaryota</taxon>
        <taxon>Metazoa</taxon>
        <taxon>Ecdysozoa</taxon>
        <taxon>Nematoda</taxon>
        <taxon>Chromadorea</taxon>
        <taxon>Rhabditida</taxon>
        <taxon>Rhabditina</taxon>
        <taxon>Rhabditomorpha</taxon>
        <taxon>Rhabditoidea</taxon>
        <taxon>Rhabditidae</taxon>
        <taxon>Peloderinae</taxon>
        <taxon>Caenorhabditis</taxon>
    </lineage>
</organism>
<evidence type="ECO:0000256" key="1">
    <source>
        <dbReference type="ARBA" id="ARBA00005298"/>
    </source>
</evidence>
<proteinExistence type="inferred from homology"/>
<dbReference type="InParanoid" id="E3MZV0"/>
<sequence>MQLTLTPDNIEFDGNQERFKPGEIVRGTVSLNAPRDFHVTAIICRFKGEARTRWNGMPRAGYWHYFDKEKYLFYALSQQTHMAAGSHRFNFTYRLPDNIPPSFWSRFGDIKYLVELSVVRPGKTTIRTQKVIKVIGGLDEFDWRDLQNRRSQRYSLRVNGSLFGNLGRIHYKSSLDHSYLIPGKEVNVESFIENQSSRTVEKVKVELWRKVQYFTSARFCHTTDVSKVLQVSSHRLTIQPGINRHVSHQLTLPNTIYSSFNSEIMTVSYFLCVIISTNGLLTPNVDFNMAIDIIDEAYIPTPVPQVSAPLEFPTVEDPRNIGQILNVAPTTLWAPRCRNNRRALQIYNPVFNAHEENEEPPTYAEIEDMEDPPPRYAEVNQARER</sequence>
<dbReference type="InterPro" id="IPR050357">
    <property type="entry name" value="Arrestin_domain-protein"/>
</dbReference>
<evidence type="ECO:0000259" key="3">
    <source>
        <dbReference type="SMART" id="SM01017"/>
    </source>
</evidence>
<accession>E3MZV0</accession>
<dbReference type="SUPFAM" id="SSF81296">
    <property type="entry name" value="E set domains"/>
    <property type="match status" value="2"/>
</dbReference>
<dbReference type="OMA" id="EVMWTET"/>
<dbReference type="OrthoDB" id="2333384at2759"/>
<evidence type="ECO:0000313" key="5">
    <source>
        <dbReference type="Proteomes" id="UP000008281"/>
    </source>
</evidence>
<gene>
    <name evidence="4" type="ORF">CRE_07676</name>
</gene>
<dbReference type="FunCoup" id="E3MZV0">
    <property type="interactions" value="6"/>
</dbReference>
<keyword evidence="5" id="KW-1185">Reference proteome</keyword>
<dbReference type="HOGENOM" id="CLU_718135_0_0_1"/>